<dbReference type="AlphaFoldDB" id="A0A060RBQ6"/>
<evidence type="ECO:0000256" key="2">
    <source>
        <dbReference type="ARBA" id="ARBA00022448"/>
    </source>
</evidence>
<evidence type="ECO:0000256" key="7">
    <source>
        <dbReference type="ARBA" id="ARBA00023237"/>
    </source>
</evidence>
<dbReference type="SUPFAM" id="SSF49464">
    <property type="entry name" value="Carboxypeptidase regulatory domain-like"/>
    <property type="match status" value="1"/>
</dbReference>
<dbReference type="KEGG" id="rbc:BN938_0709"/>
<evidence type="ECO:0000259" key="12">
    <source>
        <dbReference type="Pfam" id="PF07715"/>
    </source>
</evidence>
<keyword evidence="14" id="KW-1185">Reference proteome</keyword>
<dbReference type="PATRIC" id="fig|1433126.3.peg.710"/>
<evidence type="ECO:0000256" key="3">
    <source>
        <dbReference type="ARBA" id="ARBA00022452"/>
    </source>
</evidence>
<evidence type="ECO:0000256" key="8">
    <source>
        <dbReference type="PROSITE-ProRule" id="PRU01360"/>
    </source>
</evidence>
<dbReference type="PROSITE" id="PS52016">
    <property type="entry name" value="TONB_DEPENDENT_REC_3"/>
    <property type="match status" value="1"/>
</dbReference>
<keyword evidence="10" id="KW-0732">Signal</keyword>
<keyword evidence="2 8" id="KW-0813">Transport</keyword>
<evidence type="ECO:0000313" key="13">
    <source>
        <dbReference type="EMBL" id="CDN30814.1"/>
    </source>
</evidence>
<dbReference type="InterPro" id="IPR023996">
    <property type="entry name" value="TonB-dep_OMP_SusC/RagA"/>
</dbReference>
<dbReference type="STRING" id="1433126.BN938_0709"/>
<keyword evidence="4 8" id="KW-0812">Transmembrane</keyword>
<dbReference type="Pfam" id="PF13715">
    <property type="entry name" value="CarbopepD_reg_2"/>
    <property type="match status" value="1"/>
</dbReference>
<dbReference type="eggNOG" id="COG4206">
    <property type="taxonomic scope" value="Bacteria"/>
</dbReference>
<dbReference type="InterPro" id="IPR039426">
    <property type="entry name" value="TonB-dep_rcpt-like"/>
</dbReference>
<keyword evidence="3 8" id="KW-1134">Transmembrane beta strand</keyword>
<dbReference type="Gene3D" id="2.170.130.10">
    <property type="entry name" value="TonB-dependent receptor, plug domain"/>
    <property type="match status" value="1"/>
</dbReference>
<keyword evidence="6 8" id="KW-0472">Membrane</keyword>
<evidence type="ECO:0000256" key="1">
    <source>
        <dbReference type="ARBA" id="ARBA00004571"/>
    </source>
</evidence>
<feature type="signal peptide" evidence="10">
    <location>
        <begin position="1"/>
        <end position="19"/>
    </location>
</feature>
<evidence type="ECO:0000259" key="11">
    <source>
        <dbReference type="Pfam" id="PF00593"/>
    </source>
</evidence>
<name>A0A060RBQ6_9BACT</name>
<evidence type="ECO:0000256" key="9">
    <source>
        <dbReference type="RuleBase" id="RU003357"/>
    </source>
</evidence>
<dbReference type="InterPro" id="IPR023997">
    <property type="entry name" value="TonB-dep_OMP_SusC/RagA_CS"/>
</dbReference>
<evidence type="ECO:0000256" key="5">
    <source>
        <dbReference type="ARBA" id="ARBA00023077"/>
    </source>
</evidence>
<dbReference type="Pfam" id="PF00593">
    <property type="entry name" value="TonB_dep_Rec_b-barrel"/>
    <property type="match status" value="1"/>
</dbReference>
<proteinExistence type="inferred from homology"/>
<reference evidence="13 14" key="1">
    <citation type="journal article" date="2015" name="Genome Announc.">
        <title>Complete Genome Sequence of the Novel Leech Symbiont Mucinivorans hirudinis M3T.</title>
        <authorList>
            <person name="Nelson M.C."/>
            <person name="Bomar L."/>
            <person name="Graf J."/>
        </authorList>
    </citation>
    <scope>NUCLEOTIDE SEQUENCE [LARGE SCALE GENOMIC DNA]</scope>
    <source>
        <strain evidence="14">M3</strain>
    </source>
</reference>
<dbReference type="Pfam" id="PF07715">
    <property type="entry name" value="Plug"/>
    <property type="match status" value="1"/>
</dbReference>
<dbReference type="InterPro" id="IPR012910">
    <property type="entry name" value="Plug_dom"/>
</dbReference>
<dbReference type="Gene3D" id="2.60.40.1120">
    <property type="entry name" value="Carboxypeptidase-like, regulatory domain"/>
    <property type="match status" value="1"/>
</dbReference>
<dbReference type="NCBIfam" id="TIGR04057">
    <property type="entry name" value="SusC_RagA_signa"/>
    <property type="match status" value="1"/>
</dbReference>
<accession>A0A060RBQ6</accession>
<dbReference type="HOGENOM" id="CLU_004317_0_2_10"/>
<comment type="similarity">
    <text evidence="8 9">Belongs to the TonB-dependent receptor family.</text>
</comment>
<dbReference type="OrthoDB" id="9768177at2"/>
<dbReference type="InterPro" id="IPR008969">
    <property type="entry name" value="CarboxyPept-like_regulatory"/>
</dbReference>
<feature type="domain" description="TonB-dependent receptor plug" evidence="12">
    <location>
        <begin position="123"/>
        <end position="228"/>
    </location>
</feature>
<keyword evidence="7 8" id="KW-0998">Cell outer membrane</keyword>
<dbReference type="Proteomes" id="UP000027616">
    <property type="component" value="Chromosome I"/>
</dbReference>
<dbReference type="EMBL" id="HG934468">
    <property type="protein sequence ID" value="CDN30814.1"/>
    <property type="molecule type" value="Genomic_DNA"/>
</dbReference>
<evidence type="ECO:0000256" key="4">
    <source>
        <dbReference type="ARBA" id="ARBA00022692"/>
    </source>
</evidence>
<dbReference type="SUPFAM" id="SSF56935">
    <property type="entry name" value="Porins"/>
    <property type="match status" value="1"/>
</dbReference>
<dbReference type="InterPro" id="IPR037066">
    <property type="entry name" value="Plug_dom_sf"/>
</dbReference>
<sequence>MNKLLSAALFLLLSTTLFAQQNRQGHHRQELTQVGFVLSADDDQPIPYATVIAKGTNNYTTTDDTGKFSINVYRSDTLVISFMGYHTAEVTTDINPLQIKLQPSAFTMGEVVVTALGIKRSPRELGSATEVLSNKQLNEGAPVNPLTGLTGRVAGLRVNMFDSKVDPNIQVVMRGSRSLTGDNSPMYVVDGVPVPNINRLNSNDIESVTVLKGANSAALYGSEGVNGALIITTKSGSGKGTINFKQTTTFSNVCLIPKAQTEFGQGIDGVYSPTEYASWGPSFDGTMKDFGTVLPNGTQPQVLYAAPNKDVRYDLFDTGLNMQNDLSFSKKTDNGSYFMSLQNVTIKGIIPNDKSSRNGIRFNTTQNFGKLRVASNLNYSYTSTETTPDGPWISMYKMPANFPLSEMKNWQDENSLGNPGNFFTTTVKNPYFLIDSYRNKSEQQLINGKVEFEYQFTSWLKAMYRLGLYSSTTQTRNTVARYDSKRSGASVQGSVADGSSNFRRLNGDFILIANKEFGKFRVSGILGQNFRDDYTKNVNLAASNLLFSDLFNQGSRIGNLGGTSRIARERQLAIYGEATVGYDNYLFVTVTGRNDWTSLLNPDNRSYFYPGVSGSFIFSDAISALKDAEVLSFGKIYTSYNKTGNINLTPYALALAYSQSGGFPYGDLVGFIPSSKNPNREIKPEFVRSFEIGTQLGFFNHRLNVDFAYVYSNSEGQIFAATSSAATGYTTTMVNLGELENNIWEFSIDGDIIRSRDIRWNVGVNYTYIDNKVKDLYGSGEAEEYNIFRQSYAIKGRAYPSLKVTDYARDPQGRIIVDAVTGLPSAAAAPTYKGTMVPPHQIGLQTSFRYKNLSIYADFDCRLGGWMYSELINAMIQAGTHPMTTEYGRKEFIIPNSVIAQTDAQGNTTYAPNTNIVAKGSDKSSYWNKYVAGYSVNYAVPSDYLKMRTLSIKYTLPDAAMRKIGFVKKITVGAEATNLFVIRHRDNDMGDPEYLYNNTAGYSSFRQVPPYRTFGFSINAIF</sequence>
<evidence type="ECO:0000313" key="14">
    <source>
        <dbReference type="Proteomes" id="UP000027616"/>
    </source>
</evidence>
<dbReference type="InterPro" id="IPR000531">
    <property type="entry name" value="Beta-barrel_TonB"/>
</dbReference>
<comment type="subcellular location">
    <subcellularLocation>
        <location evidence="1 8">Cell outer membrane</location>
        <topology evidence="1 8">Multi-pass membrane protein</topology>
    </subcellularLocation>
</comment>
<dbReference type="NCBIfam" id="TIGR04056">
    <property type="entry name" value="OMP_RagA_SusC"/>
    <property type="match status" value="1"/>
</dbReference>
<dbReference type="InterPro" id="IPR036942">
    <property type="entry name" value="Beta-barrel_TonB_sf"/>
</dbReference>
<keyword evidence="5 9" id="KW-0798">TonB box</keyword>
<gene>
    <name evidence="13" type="ORF">BN938_0709</name>
</gene>
<evidence type="ECO:0000256" key="10">
    <source>
        <dbReference type="SAM" id="SignalP"/>
    </source>
</evidence>
<organism evidence="13 14">
    <name type="scientific">Mucinivorans hirudinis</name>
    <dbReference type="NCBI Taxonomy" id="1433126"/>
    <lineage>
        <taxon>Bacteria</taxon>
        <taxon>Pseudomonadati</taxon>
        <taxon>Bacteroidota</taxon>
        <taxon>Bacteroidia</taxon>
        <taxon>Bacteroidales</taxon>
        <taxon>Rikenellaceae</taxon>
        <taxon>Mucinivorans</taxon>
    </lineage>
</organism>
<feature type="domain" description="TonB-dependent receptor-like beta-barrel" evidence="11">
    <location>
        <begin position="409"/>
        <end position="936"/>
    </location>
</feature>
<protein>
    <submittedName>
        <fullName evidence="13">SusC/RagA family TonB-linked outer membrane protein</fullName>
    </submittedName>
</protein>
<evidence type="ECO:0000256" key="6">
    <source>
        <dbReference type="ARBA" id="ARBA00023136"/>
    </source>
</evidence>
<dbReference type="GO" id="GO:0009279">
    <property type="term" value="C:cell outer membrane"/>
    <property type="evidence" value="ECO:0007669"/>
    <property type="project" value="UniProtKB-SubCell"/>
</dbReference>
<dbReference type="Gene3D" id="2.40.170.20">
    <property type="entry name" value="TonB-dependent receptor, beta-barrel domain"/>
    <property type="match status" value="1"/>
</dbReference>
<feature type="chain" id="PRO_5001586431" evidence="10">
    <location>
        <begin position="20"/>
        <end position="1022"/>
    </location>
</feature>